<dbReference type="InterPro" id="IPR016064">
    <property type="entry name" value="NAD/diacylglycerol_kinase_sf"/>
</dbReference>
<dbReference type="EC" id="2.7.1.107" evidence="9"/>
<dbReference type="GO" id="GO:0005524">
    <property type="term" value="F:ATP binding"/>
    <property type="evidence" value="ECO:0007669"/>
    <property type="project" value="UniProtKB-KW"/>
</dbReference>
<dbReference type="GO" id="GO:0007200">
    <property type="term" value="P:phospholipase C-activating G protein-coupled receptor signaling pathway"/>
    <property type="evidence" value="ECO:0007669"/>
    <property type="project" value="InterPro"/>
</dbReference>
<feature type="compositionally biased region" description="Polar residues" evidence="10">
    <location>
        <begin position="462"/>
        <end position="475"/>
    </location>
</feature>
<feature type="compositionally biased region" description="Basic and acidic residues" evidence="10">
    <location>
        <begin position="388"/>
        <end position="399"/>
    </location>
</feature>
<comment type="similarity">
    <text evidence="2 9">Belongs to the eukaryotic diacylglycerol kinase family.</text>
</comment>
<feature type="compositionally biased region" description="Basic residues" evidence="10">
    <location>
        <begin position="224"/>
        <end position="236"/>
    </location>
</feature>
<feature type="region of interest" description="Disordered" evidence="10">
    <location>
        <begin position="96"/>
        <end position="118"/>
    </location>
</feature>
<evidence type="ECO:0000256" key="11">
    <source>
        <dbReference type="SAM" id="Phobius"/>
    </source>
</evidence>
<feature type="compositionally biased region" description="Polar residues" evidence="10">
    <location>
        <begin position="400"/>
        <end position="412"/>
    </location>
</feature>
<feature type="compositionally biased region" description="Polar residues" evidence="10">
    <location>
        <begin position="837"/>
        <end position="847"/>
    </location>
</feature>
<comment type="caution">
    <text evidence="13">The sequence shown here is derived from an EMBL/GenBank/DDBJ whole genome shotgun (WGS) entry which is preliminary data.</text>
</comment>
<dbReference type="SMART" id="SM00046">
    <property type="entry name" value="DAGKc"/>
    <property type="match status" value="1"/>
</dbReference>
<keyword evidence="3 9" id="KW-0808">Transferase</keyword>
<keyword evidence="14" id="KW-1185">Reference proteome</keyword>
<dbReference type="Pfam" id="PF00781">
    <property type="entry name" value="DAGK_cat"/>
    <property type="match status" value="1"/>
</dbReference>
<reference evidence="13" key="1">
    <citation type="submission" date="2020-06" db="EMBL/GenBank/DDBJ databases">
        <authorList>
            <consortium name="Plant Systems Biology data submission"/>
        </authorList>
    </citation>
    <scope>NUCLEOTIDE SEQUENCE</scope>
    <source>
        <strain evidence="13">D6</strain>
    </source>
</reference>
<keyword evidence="8 11" id="KW-0472">Membrane</keyword>
<evidence type="ECO:0000256" key="4">
    <source>
        <dbReference type="ARBA" id="ARBA00022741"/>
    </source>
</evidence>
<dbReference type="EMBL" id="CAICTM010000053">
    <property type="protein sequence ID" value="CAB9499144.1"/>
    <property type="molecule type" value="Genomic_DNA"/>
</dbReference>
<dbReference type="InterPro" id="IPR017438">
    <property type="entry name" value="ATP-NAD_kinase_N"/>
</dbReference>
<keyword evidence="6 9" id="KW-0418">Kinase</keyword>
<feature type="region of interest" description="Disordered" evidence="10">
    <location>
        <begin position="358"/>
        <end position="431"/>
    </location>
</feature>
<feature type="compositionally biased region" description="Low complexity" evidence="10">
    <location>
        <begin position="206"/>
        <end position="223"/>
    </location>
</feature>
<evidence type="ECO:0000256" key="1">
    <source>
        <dbReference type="ARBA" id="ARBA00004370"/>
    </source>
</evidence>
<feature type="transmembrane region" description="Helical" evidence="11">
    <location>
        <begin position="266"/>
        <end position="285"/>
    </location>
</feature>
<feature type="region of interest" description="Disordered" evidence="10">
    <location>
        <begin position="200"/>
        <end position="244"/>
    </location>
</feature>
<dbReference type="PROSITE" id="PS50146">
    <property type="entry name" value="DAGK"/>
    <property type="match status" value="1"/>
</dbReference>
<gene>
    <name evidence="13" type="ORF">SEMRO_54_G032030.1</name>
</gene>
<dbReference type="InterPro" id="IPR001206">
    <property type="entry name" value="Diacylglycerol_kinase_cat_dom"/>
</dbReference>
<dbReference type="InterPro" id="IPR000756">
    <property type="entry name" value="Diacylglycerol_kin_accessory"/>
</dbReference>
<sequence>MSLLDVETTAEAIQEEEELIEAVESFVETAAGTIKKEIETDIVDMWRKTIDWLEWLFPLWVAYRDDKPLFWELIHNLAISGVLLLVSFFLLAPSNPRSNSKNDRRRRSMMGSTRHSFRSPNFVRRHSSISLHPSVQVKNTRPSSSSSLFDRRHSTICTGRVMVEKEETDAERFEKNYDEIRMSRYNRLLLPPDCKLVEKPKRTAAAKKAATEAATTSTTSSNSSKKKQKKRRRKKRERESDEDQPARRLELYANNFLALVKSFLTYDYMGAGMALIRWIVLVLRIRQIRRSKSQADLQDEDDDDDDESKASASVTSTSHRQPSVVTQQQQQQAPTPERPDSQPVLAWENSFSQSYTGMMDASEEKKESPLVESTSNKPQSSPPPLKLDSSDNPKQRRPSETSLLTYSTPTQSQEDRVIGEPDDIPALRLPLSVTTTKTNALRPSIGGGKKKDLLQNYRSTITSRNALPPQSTANPLSPPYHSASSNSSGEATTIQRNHYDENHTSGQQDGTIQKVDSREDDSGSFEDSSDDPDNPPGRVQRFDSDFSGFFFETANNQESLRQMKLDAPLPDKNGYIVGDEFLPDSSCTPLLVFVNSRSGPQQGHLLIMQLRRLLNPIQVWDLGEDGSPETVLDSFSSAFRNLRILVCGGDGTVSWIIAALEKLNLKRKWPPIAILPLGTGNDLARIHGWGGGYNNESLIGILEDVADSYISLLDQWELSIENRKGKVKEVKSFFNYLGVGADAQAALQVHMLRESRPQLFFSRVVNKAWYGVFGAEDIIKATSMNLPNEITLIADGVEVPLPPDSQGIILLNIDSYSGGAPFWATGVKQDPRHGFGHSSSEVGNGSPTLGAARTQPRHLRRTRSLEDLRRSEHGQMPRIDSVEDLSQILTDDHQRWQHVTACDNPSSCQDGILDIVSVRGAFHLGQIRVGLSSAQRLCQCREATIHIKRKVAVQIDGEPWRQNICTLRVKRKPDRAIMLHKSEDKNGVETEVANLLDWAEKRHYIDGNVHYAMMKEFSRRIEHKTRQRRHNQNNNMFSLKRAIGSTGAISSYGGDYEYAS</sequence>
<evidence type="ECO:0000313" key="13">
    <source>
        <dbReference type="EMBL" id="CAB9499144.1"/>
    </source>
</evidence>
<keyword evidence="4 9" id="KW-0547">Nucleotide-binding</keyword>
<feature type="compositionally biased region" description="Basic and acidic residues" evidence="10">
    <location>
        <begin position="863"/>
        <end position="872"/>
    </location>
</feature>
<feature type="compositionally biased region" description="Acidic residues" evidence="10">
    <location>
        <begin position="297"/>
        <end position="307"/>
    </location>
</feature>
<dbReference type="PANTHER" id="PTHR11255">
    <property type="entry name" value="DIACYLGLYCEROL KINASE"/>
    <property type="match status" value="1"/>
</dbReference>
<evidence type="ECO:0000259" key="12">
    <source>
        <dbReference type="PROSITE" id="PS50146"/>
    </source>
</evidence>
<evidence type="ECO:0000256" key="8">
    <source>
        <dbReference type="ARBA" id="ARBA00023136"/>
    </source>
</evidence>
<dbReference type="InterPro" id="IPR037607">
    <property type="entry name" value="DGK"/>
</dbReference>
<name>A0A9N8DGB5_9STRA</name>
<keyword evidence="7 9" id="KW-0067">ATP-binding</keyword>
<feature type="compositionally biased region" description="Low complexity" evidence="10">
    <location>
        <begin position="479"/>
        <end position="488"/>
    </location>
</feature>
<dbReference type="GO" id="GO:0008270">
    <property type="term" value="F:zinc ion binding"/>
    <property type="evidence" value="ECO:0007669"/>
    <property type="project" value="UniProtKB-KW"/>
</dbReference>
<proteinExistence type="inferred from homology"/>
<feature type="compositionally biased region" description="Acidic residues" evidence="10">
    <location>
        <begin position="522"/>
        <end position="533"/>
    </location>
</feature>
<evidence type="ECO:0000313" key="14">
    <source>
        <dbReference type="Proteomes" id="UP001153069"/>
    </source>
</evidence>
<comment type="catalytic activity">
    <reaction evidence="9">
        <text>a 1,2-diacyl-sn-glycerol + ATP = a 1,2-diacyl-sn-glycero-3-phosphate + ADP + H(+)</text>
        <dbReference type="Rhea" id="RHEA:10272"/>
        <dbReference type="ChEBI" id="CHEBI:15378"/>
        <dbReference type="ChEBI" id="CHEBI:17815"/>
        <dbReference type="ChEBI" id="CHEBI:30616"/>
        <dbReference type="ChEBI" id="CHEBI:58608"/>
        <dbReference type="ChEBI" id="CHEBI:456216"/>
        <dbReference type="EC" id="2.7.1.107"/>
    </reaction>
</comment>
<keyword evidence="11" id="KW-0812">Transmembrane</keyword>
<dbReference type="SUPFAM" id="SSF111331">
    <property type="entry name" value="NAD kinase/diacylglycerol kinase-like"/>
    <property type="match status" value="1"/>
</dbReference>
<evidence type="ECO:0000256" key="9">
    <source>
        <dbReference type="RuleBase" id="RU361128"/>
    </source>
</evidence>
<dbReference type="OrthoDB" id="242257at2759"/>
<feature type="transmembrane region" description="Helical" evidence="11">
    <location>
        <begin position="73"/>
        <end position="92"/>
    </location>
</feature>
<evidence type="ECO:0000256" key="7">
    <source>
        <dbReference type="ARBA" id="ARBA00022840"/>
    </source>
</evidence>
<protein>
    <recommendedName>
        <fullName evidence="9">Diacylglycerol kinase</fullName>
        <shortName evidence="9">DAG kinase</shortName>
        <ecNumber evidence="9">2.7.1.107</ecNumber>
    </recommendedName>
</protein>
<feature type="domain" description="DAGKc" evidence="12">
    <location>
        <begin position="585"/>
        <end position="722"/>
    </location>
</feature>
<evidence type="ECO:0000256" key="3">
    <source>
        <dbReference type="ARBA" id="ARBA00022679"/>
    </source>
</evidence>
<feature type="region of interest" description="Disordered" evidence="10">
    <location>
        <begin position="833"/>
        <end position="872"/>
    </location>
</feature>
<evidence type="ECO:0000256" key="2">
    <source>
        <dbReference type="ARBA" id="ARBA00009280"/>
    </source>
</evidence>
<evidence type="ECO:0000256" key="10">
    <source>
        <dbReference type="SAM" id="MobiDB-lite"/>
    </source>
</evidence>
<comment type="subcellular location">
    <subcellularLocation>
        <location evidence="1">Membrane</location>
    </subcellularLocation>
</comment>
<dbReference type="SMART" id="SM00045">
    <property type="entry name" value="DAGKa"/>
    <property type="match status" value="1"/>
</dbReference>
<feature type="region of interest" description="Disordered" evidence="10">
    <location>
        <begin position="291"/>
        <end position="345"/>
    </location>
</feature>
<dbReference type="PANTHER" id="PTHR11255:SF54">
    <property type="entry name" value="DIACYLGLYCEROL KINASE THETA"/>
    <property type="match status" value="1"/>
</dbReference>
<keyword evidence="5" id="KW-0479">Metal-binding</keyword>
<keyword evidence="11" id="KW-1133">Transmembrane helix</keyword>
<dbReference type="AlphaFoldDB" id="A0A9N8DGB5"/>
<feature type="compositionally biased region" description="Polar residues" evidence="10">
    <location>
        <begin position="310"/>
        <end position="326"/>
    </location>
</feature>
<accession>A0A9N8DGB5</accession>
<keyword evidence="5" id="KW-0862">Zinc</keyword>
<evidence type="ECO:0000256" key="5">
    <source>
        <dbReference type="ARBA" id="ARBA00022771"/>
    </source>
</evidence>
<dbReference type="Proteomes" id="UP001153069">
    <property type="component" value="Unassembled WGS sequence"/>
</dbReference>
<evidence type="ECO:0000256" key="6">
    <source>
        <dbReference type="ARBA" id="ARBA00022777"/>
    </source>
</evidence>
<dbReference type="GO" id="GO:0004143">
    <property type="term" value="F:ATP-dependent diacylglycerol kinase activity"/>
    <property type="evidence" value="ECO:0007669"/>
    <property type="project" value="UniProtKB-EC"/>
</dbReference>
<feature type="region of interest" description="Disordered" evidence="10">
    <location>
        <begin position="462"/>
        <end position="542"/>
    </location>
</feature>
<dbReference type="Pfam" id="PF00609">
    <property type="entry name" value="DAGK_acc"/>
    <property type="match status" value="2"/>
</dbReference>
<dbReference type="GO" id="GO:0016020">
    <property type="term" value="C:membrane"/>
    <property type="evidence" value="ECO:0007669"/>
    <property type="project" value="UniProtKB-SubCell"/>
</dbReference>
<dbReference type="Gene3D" id="3.40.50.10330">
    <property type="entry name" value="Probable inorganic polyphosphate/atp-NAD kinase, domain 1"/>
    <property type="match status" value="1"/>
</dbReference>
<organism evidence="13 14">
    <name type="scientific">Seminavis robusta</name>
    <dbReference type="NCBI Taxonomy" id="568900"/>
    <lineage>
        <taxon>Eukaryota</taxon>
        <taxon>Sar</taxon>
        <taxon>Stramenopiles</taxon>
        <taxon>Ochrophyta</taxon>
        <taxon>Bacillariophyta</taxon>
        <taxon>Bacillariophyceae</taxon>
        <taxon>Bacillariophycidae</taxon>
        <taxon>Naviculales</taxon>
        <taxon>Naviculaceae</taxon>
        <taxon>Seminavis</taxon>
    </lineage>
</organism>
<keyword evidence="5" id="KW-0863">Zinc-finger</keyword>